<gene>
    <name evidence="3" type="ORF">CE561_02790</name>
</gene>
<reference evidence="3 4" key="1">
    <citation type="submission" date="2017-06" db="EMBL/GenBank/DDBJ databases">
        <title>Isolation and characterization of a thermophilic and butanogenic Thermoanaerobacterium thermosaccharolyticum M5 capable of efficient degradation of hemicellulose.</title>
        <authorList>
            <person name="Xin F."/>
            <person name="Jiang Y."/>
        </authorList>
    </citation>
    <scope>NUCLEOTIDE SEQUENCE [LARGE SCALE GENOMIC DNA]</scope>
    <source>
        <strain evidence="3 4">M5</strain>
    </source>
</reference>
<name>A0A231VM56_THETR</name>
<organism evidence="3 4">
    <name type="scientific">Thermoanaerobacterium thermosaccharolyticum</name>
    <name type="common">Clostridium thermosaccharolyticum</name>
    <dbReference type="NCBI Taxonomy" id="1517"/>
    <lineage>
        <taxon>Bacteria</taxon>
        <taxon>Bacillati</taxon>
        <taxon>Bacillota</taxon>
        <taxon>Clostridia</taxon>
        <taxon>Thermoanaerobacterales</taxon>
        <taxon>Thermoanaerobacteraceae</taxon>
        <taxon>Thermoanaerobacterium</taxon>
    </lineage>
</organism>
<accession>A0A231VM56</accession>
<sequence>MGIAKTLGSKGFFWGIGIAALSYILYPKAKEKVKPALVNSVKSTYDMADKASEMFNKRKEKVAKMFNGNTEGKDSEEQNLYQNQIDNLEEEREKAIKEVNELKNRIEMLENELSRLKTIE</sequence>
<dbReference type="EMBL" id="NKHD01000006">
    <property type="protein sequence ID" value="OXT09097.1"/>
    <property type="molecule type" value="Genomic_DNA"/>
</dbReference>
<evidence type="ECO:0000256" key="2">
    <source>
        <dbReference type="SAM" id="Phobius"/>
    </source>
</evidence>
<keyword evidence="2" id="KW-0812">Transmembrane</keyword>
<comment type="caution">
    <text evidence="3">The sequence shown here is derived from an EMBL/GenBank/DDBJ whole genome shotgun (WGS) entry which is preliminary data.</text>
</comment>
<evidence type="ECO:0000256" key="1">
    <source>
        <dbReference type="SAM" id="Coils"/>
    </source>
</evidence>
<evidence type="ECO:0000313" key="4">
    <source>
        <dbReference type="Proteomes" id="UP000215301"/>
    </source>
</evidence>
<proteinExistence type="predicted"/>
<dbReference type="AlphaFoldDB" id="A0A231VM56"/>
<dbReference type="RefSeq" id="WP_094043886.1">
    <property type="nucleotide sequence ID" value="NZ_NKHD01000006.1"/>
</dbReference>
<evidence type="ECO:0000313" key="3">
    <source>
        <dbReference type="EMBL" id="OXT09097.1"/>
    </source>
</evidence>
<keyword evidence="2" id="KW-1133">Transmembrane helix</keyword>
<feature type="coiled-coil region" evidence="1">
    <location>
        <begin position="78"/>
        <end position="119"/>
    </location>
</feature>
<protein>
    <submittedName>
        <fullName evidence="3">Uncharacterized protein</fullName>
    </submittedName>
</protein>
<feature type="transmembrane region" description="Helical" evidence="2">
    <location>
        <begin position="12"/>
        <end position="29"/>
    </location>
</feature>
<keyword evidence="2" id="KW-0472">Membrane</keyword>
<keyword evidence="1" id="KW-0175">Coiled coil</keyword>
<dbReference type="Proteomes" id="UP000215301">
    <property type="component" value="Unassembled WGS sequence"/>
</dbReference>